<evidence type="ECO:0000256" key="3">
    <source>
        <dbReference type="ARBA" id="ARBA00022692"/>
    </source>
</evidence>
<dbReference type="NCBIfam" id="TIGR04408">
    <property type="entry name" value="LptG_lptG"/>
    <property type="match status" value="1"/>
</dbReference>
<name>S6AJE8_SULDS</name>
<keyword evidence="4 6" id="KW-1133">Transmembrane helix</keyword>
<evidence type="ECO:0000256" key="5">
    <source>
        <dbReference type="ARBA" id="ARBA00023136"/>
    </source>
</evidence>
<protein>
    <submittedName>
        <fullName evidence="7">Permease YjgP/YjgQ</fullName>
    </submittedName>
</protein>
<feature type="transmembrane region" description="Helical" evidence="6">
    <location>
        <begin position="334"/>
        <end position="354"/>
    </location>
</feature>
<evidence type="ECO:0000313" key="8">
    <source>
        <dbReference type="Proteomes" id="UP000015559"/>
    </source>
</evidence>
<keyword evidence="8" id="KW-1185">Reference proteome</keyword>
<dbReference type="EMBL" id="AP013066">
    <property type="protein sequence ID" value="BAN34654.1"/>
    <property type="molecule type" value="Genomic_DNA"/>
</dbReference>
<feature type="transmembrane region" description="Helical" evidence="6">
    <location>
        <begin position="304"/>
        <end position="322"/>
    </location>
</feature>
<accession>S6AJE8</accession>
<comment type="subcellular location">
    <subcellularLocation>
        <location evidence="1">Cell membrane</location>
        <topology evidence="1">Multi-pass membrane protein</topology>
    </subcellularLocation>
</comment>
<feature type="transmembrane region" description="Helical" evidence="6">
    <location>
        <begin position="274"/>
        <end position="292"/>
    </location>
</feature>
<dbReference type="GO" id="GO:0055085">
    <property type="term" value="P:transmembrane transport"/>
    <property type="evidence" value="ECO:0007669"/>
    <property type="project" value="InterPro"/>
</dbReference>
<dbReference type="InterPro" id="IPR030923">
    <property type="entry name" value="LptG"/>
</dbReference>
<dbReference type="KEGG" id="sdr:SCD_n00813"/>
<feature type="transmembrane region" description="Helical" evidence="6">
    <location>
        <begin position="50"/>
        <end position="78"/>
    </location>
</feature>
<organism evidence="7 8">
    <name type="scientific">Sulfuricella denitrificans (strain DSM 22764 / NBRC 105220 / skB26)</name>
    <dbReference type="NCBI Taxonomy" id="1163617"/>
    <lineage>
        <taxon>Bacteria</taxon>
        <taxon>Pseudomonadati</taxon>
        <taxon>Pseudomonadota</taxon>
        <taxon>Betaproteobacteria</taxon>
        <taxon>Nitrosomonadales</taxon>
        <taxon>Sulfuricellaceae</taxon>
        <taxon>Sulfuricella</taxon>
    </lineage>
</organism>
<feature type="transmembrane region" description="Helical" evidence="6">
    <location>
        <begin position="99"/>
        <end position="122"/>
    </location>
</feature>
<feature type="transmembrane region" description="Helical" evidence="6">
    <location>
        <begin position="12"/>
        <end position="30"/>
    </location>
</feature>
<keyword evidence="3 6" id="KW-0812">Transmembrane</keyword>
<sequence length="357" mass="40313">MRIISRYLAREIYSATLLVFAALLMLFAFFDLIHELGDLGKGDYRLVKIFGYVLLSLPGHVYELFPIATLIGSLFALAQLTAHSELTVMRVSGLSVQRIALSLAKAGLLFMALTFVFGEFIAPLSGRAAQELRLKATSSVVAQEFRSGLWVKDAGSFVNVEEVLPDTSMKGVKIYEFDPDFSLRAISYAKRGEHVSENRWRLTDVAQTRFESGRTVVSKLPEAYWHSVLTPDILNVLLVVPEQMSAWNLYFYVQHLSENKQKTTRYEIALWSKLAYPFAVLVMIMLALPFAYYQGRSGGVSAKIFAGIMLGLGFHLLNRLFAHLGLLNDWSPMFSAIFPTLVFFCAAMTMMWWVERR</sequence>
<evidence type="ECO:0000256" key="1">
    <source>
        <dbReference type="ARBA" id="ARBA00004651"/>
    </source>
</evidence>
<dbReference type="STRING" id="1163617.SCD_n00813"/>
<evidence type="ECO:0000313" key="7">
    <source>
        <dbReference type="EMBL" id="BAN34654.1"/>
    </source>
</evidence>
<dbReference type="PANTHER" id="PTHR33529">
    <property type="entry name" value="SLR0882 PROTEIN-RELATED"/>
    <property type="match status" value="1"/>
</dbReference>
<keyword evidence="5 6" id="KW-0472">Membrane</keyword>
<dbReference type="Pfam" id="PF03739">
    <property type="entry name" value="LptF_LptG"/>
    <property type="match status" value="1"/>
</dbReference>
<gene>
    <name evidence="7" type="ORF">SCD_n00813</name>
</gene>
<reference evidence="7 8" key="1">
    <citation type="journal article" date="2012" name="Appl. Environ. Microbiol.">
        <title>Draft genome sequence of a psychrotolerant sulfur-oxidizing bacterium, Sulfuricella denitrificans skB26, and proteomic insights into cold adaptation.</title>
        <authorList>
            <person name="Watanabe T."/>
            <person name="Kojima H."/>
            <person name="Fukui M."/>
        </authorList>
    </citation>
    <scope>NUCLEOTIDE SEQUENCE [LARGE SCALE GENOMIC DNA]</scope>
    <source>
        <strain evidence="8">skB26</strain>
    </source>
</reference>
<evidence type="ECO:0000256" key="6">
    <source>
        <dbReference type="SAM" id="Phobius"/>
    </source>
</evidence>
<dbReference type="GO" id="GO:0015920">
    <property type="term" value="P:lipopolysaccharide transport"/>
    <property type="evidence" value="ECO:0007669"/>
    <property type="project" value="TreeGrafter"/>
</dbReference>
<dbReference type="eggNOG" id="COG0795">
    <property type="taxonomic scope" value="Bacteria"/>
</dbReference>
<dbReference type="GO" id="GO:0043190">
    <property type="term" value="C:ATP-binding cassette (ABC) transporter complex"/>
    <property type="evidence" value="ECO:0007669"/>
    <property type="project" value="InterPro"/>
</dbReference>
<dbReference type="AlphaFoldDB" id="S6AJE8"/>
<evidence type="ECO:0000256" key="4">
    <source>
        <dbReference type="ARBA" id="ARBA00022989"/>
    </source>
</evidence>
<dbReference type="PANTHER" id="PTHR33529:SF2">
    <property type="entry name" value="LIPOPOLYSACCHARIDE EXPORT SYSTEM PERMEASE PROTEIN LPTG"/>
    <property type="match status" value="1"/>
</dbReference>
<evidence type="ECO:0000256" key="2">
    <source>
        <dbReference type="ARBA" id="ARBA00022475"/>
    </source>
</evidence>
<dbReference type="InterPro" id="IPR005495">
    <property type="entry name" value="LptG/LptF_permease"/>
</dbReference>
<dbReference type="Proteomes" id="UP000015559">
    <property type="component" value="Chromosome"/>
</dbReference>
<dbReference type="RefSeq" id="WP_009206399.1">
    <property type="nucleotide sequence ID" value="NC_022357.1"/>
</dbReference>
<proteinExistence type="predicted"/>
<keyword evidence="2" id="KW-1003">Cell membrane</keyword>
<dbReference type="OrthoDB" id="9776227at2"/>
<dbReference type="HOGENOM" id="CLU_028799_1_1_4"/>